<organism evidence="1 2">
    <name type="scientific">Pontibacter arcticus</name>
    <dbReference type="NCBI Taxonomy" id="2080288"/>
    <lineage>
        <taxon>Bacteria</taxon>
        <taxon>Pseudomonadati</taxon>
        <taxon>Bacteroidota</taxon>
        <taxon>Cytophagia</taxon>
        <taxon>Cytophagales</taxon>
        <taxon>Hymenobacteraceae</taxon>
        <taxon>Pontibacter</taxon>
    </lineage>
</organism>
<accession>A0A364RI43</accession>
<dbReference type="AlphaFoldDB" id="A0A364RI43"/>
<dbReference type="OrthoDB" id="894055at2"/>
<proteinExistence type="predicted"/>
<dbReference type="EMBL" id="QMDV01000001">
    <property type="protein sequence ID" value="RAU84020.1"/>
    <property type="molecule type" value="Genomic_DNA"/>
</dbReference>
<reference evidence="1 2" key="1">
    <citation type="submission" date="2018-06" db="EMBL/GenBank/DDBJ databases">
        <authorList>
            <person name="Liu Z.-W."/>
        </authorList>
    </citation>
    <scope>NUCLEOTIDE SEQUENCE [LARGE SCALE GENOMIC DNA]</scope>
    <source>
        <strain evidence="1 2">2b14</strain>
    </source>
</reference>
<sequence length="133" mass="14783">MKAFLYIQLSAGKDLPYQQPILSAVKEALPDVTVLDIDLDTDKLTLQMATRLLEEATQAVVCIKGEQEQAGFGSILPLFEALLTPHQNRLLLILGQPARLLRMLQARPQLLVKQVQSETEIVQQAAVFFGELD</sequence>
<name>A0A364RI43_9BACT</name>
<dbReference type="Proteomes" id="UP000251692">
    <property type="component" value="Unassembled WGS sequence"/>
</dbReference>
<dbReference type="RefSeq" id="WP_112304167.1">
    <property type="nucleotide sequence ID" value="NZ_QMDV01000001.1"/>
</dbReference>
<reference evidence="1 2" key="2">
    <citation type="submission" date="2018-07" db="EMBL/GenBank/DDBJ databases">
        <title>Pontibacter sp. 2b14 genomic sequence and assembly.</title>
        <authorList>
            <person name="Du Z.-J."/>
        </authorList>
    </citation>
    <scope>NUCLEOTIDE SEQUENCE [LARGE SCALE GENOMIC DNA]</scope>
    <source>
        <strain evidence="1 2">2b14</strain>
    </source>
</reference>
<protein>
    <submittedName>
        <fullName evidence="1">Uncharacterized protein</fullName>
    </submittedName>
</protein>
<evidence type="ECO:0000313" key="2">
    <source>
        <dbReference type="Proteomes" id="UP000251692"/>
    </source>
</evidence>
<comment type="caution">
    <text evidence="1">The sequence shown here is derived from an EMBL/GenBank/DDBJ whole genome shotgun (WGS) entry which is preliminary data.</text>
</comment>
<keyword evidence="2" id="KW-1185">Reference proteome</keyword>
<evidence type="ECO:0000313" key="1">
    <source>
        <dbReference type="EMBL" id="RAU84020.1"/>
    </source>
</evidence>
<gene>
    <name evidence="1" type="ORF">DP923_02880</name>
</gene>